<comment type="caution">
    <text evidence="1">The sequence shown here is derived from an EMBL/GenBank/DDBJ whole genome shotgun (WGS) entry which is preliminary data.</text>
</comment>
<reference evidence="1 2" key="1">
    <citation type="journal article" date="2020" name="BMC Genomics">
        <title>Intraspecific diversification of the crop wild relative Brassica cretica Lam. using demographic model selection.</title>
        <authorList>
            <person name="Kioukis A."/>
            <person name="Michalopoulou V.A."/>
            <person name="Briers L."/>
            <person name="Pirintsos S."/>
            <person name="Studholme D.J."/>
            <person name="Pavlidis P."/>
            <person name="Sarris P.F."/>
        </authorList>
    </citation>
    <scope>NUCLEOTIDE SEQUENCE [LARGE SCALE GENOMIC DNA]</scope>
    <source>
        <strain evidence="2">cv. PFS-1207/04</strain>
    </source>
</reference>
<keyword evidence="2" id="KW-1185">Reference proteome</keyword>
<sequence>MLKAQVNILELEQPETKTIPASGDKEKEDRLSLEKTIFEQAYNLKNLETRYGEASQLLSEELEKSRLMQHELSENYKKLRMLNTSTDTLNHILPLGQSPKLSRGLGYQGSTSQSIDLTESIKFVKSDHLPKHVEPKQVAPTNLAVQSHAR</sequence>
<dbReference type="Proteomes" id="UP000266723">
    <property type="component" value="Unassembled WGS sequence"/>
</dbReference>
<accession>A0ABQ7F1C1</accession>
<proteinExistence type="predicted"/>
<protein>
    <submittedName>
        <fullName evidence="1">Uncharacterized protein</fullName>
    </submittedName>
</protein>
<dbReference type="EMBL" id="QGKV02000297">
    <property type="protein sequence ID" value="KAF3609106.1"/>
    <property type="molecule type" value="Genomic_DNA"/>
</dbReference>
<name>A0ABQ7F1C1_BRACR</name>
<evidence type="ECO:0000313" key="1">
    <source>
        <dbReference type="EMBL" id="KAF3609106.1"/>
    </source>
</evidence>
<evidence type="ECO:0000313" key="2">
    <source>
        <dbReference type="Proteomes" id="UP000266723"/>
    </source>
</evidence>
<organism evidence="1 2">
    <name type="scientific">Brassica cretica</name>
    <name type="common">Mustard</name>
    <dbReference type="NCBI Taxonomy" id="69181"/>
    <lineage>
        <taxon>Eukaryota</taxon>
        <taxon>Viridiplantae</taxon>
        <taxon>Streptophyta</taxon>
        <taxon>Embryophyta</taxon>
        <taxon>Tracheophyta</taxon>
        <taxon>Spermatophyta</taxon>
        <taxon>Magnoliopsida</taxon>
        <taxon>eudicotyledons</taxon>
        <taxon>Gunneridae</taxon>
        <taxon>Pentapetalae</taxon>
        <taxon>rosids</taxon>
        <taxon>malvids</taxon>
        <taxon>Brassicales</taxon>
        <taxon>Brassicaceae</taxon>
        <taxon>Brassiceae</taxon>
        <taxon>Brassica</taxon>
    </lineage>
</organism>
<gene>
    <name evidence="1" type="ORF">DY000_02046792</name>
</gene>